<comment type="pathway">
    <text evidence="1">Protein modification; protein ubiquitination.</text>
</comment>
<dbReference type="SUPFAM" id="SSF54695">
    <property type="entry name" value="POZ domain"/>
    <property type="match status" value="1"/>
</dbReference>
<feature type="domain" description="BTB" evidence="3">
    <location>
        <begin position="1"/>
        <end position="66"/>
    </location>
</feature>
<evidence type="ECO:0000259" key="3">
    <source>
        <dbReference type="PROSITE" id="PS50097"/>
    </source>
</evidence>
<keyword evidence="6" id="KW-1185">Reference proteome</keyword>
<evidence type="ECO:0000256" key="2">
    <source>
        <dbReference type="ARBA" id="ARBA00022786"/>
    </source>
</evidence>
<dbReference type="Proteomes" id="UP001497522">
    <property type="component" value="Chromosome 4"/>
</dbReference>
<dbReference type="PROSITE" id="PS50097">
    <property type="entry name" value="BTB"/>
    <property type="match status" value="1"/>
</dbReference>
<dbReference type="PROSITE" id="PS51649">
    <property type="entry name" value="NPH3"/>
    <property type="match status" value="1"/>
</dbReference>
<evidence type="ECO:0000256" key="1">
    <source>
        <dbReference type="ARBA" id="ARBA00004906"/>
    </source>
</evidence>
<keyword evidence="2" id="KW-0833">Ubl conjugation pathway</keyword>
<evidence type="ECO:0000259" key="4">
    <source>
        <dbReference type="PROSITE" id="PS51649"/>
    </source>
</evidence>
<reference evidence="5" key="1">
    <citation type="submission" date="2024-03" db="EMBL/GenBank/DDBJ databases">
        <authorList>
            <consortium name="ELIXIR-Norway"/>
            <consortium name="Elixir Norway"/>
        </authorList>
    </citation>
    <scope>NUCLEOTIDE SEQUENCE</scope>
</reference>
<feature type="domain" description="NPH3" evidence="4">
    <location>
        <begin position="140"/>
        <end position="222"/>
    </location>
</feature>
<dbReference type="Pfam" id="PF03000">
    <property type="entry name" value="NPH3"/>
    <property type="match status" value="1"/>
</dbReference>
<protein>
    <recommendedName>
        <fullName evidence="7">BTB/POZ domain-containing protein</fullName>
    </recommendedName>
</protein>
<dbReference type="EMBL" id="OZ023705">
    <property type="protein sequence ID" value="CAK9874917.1"/>
    <property type="molecule type" value="Genomic_DNA"/>
</dbReference>
<name>A0ABP1BHC4_9BRYO</name>
<dbReference type="InterPro" id="IPR027356">
    <property type="entry name" value="NPH3_dom"/>
</dbReference>
<gene>
    <name evidence="5" type="ORF">CSSPJE1EN2_LOCUS17166</name>
</gene>
<organism evidence="5 6">
    <name type="scientific">Sphagnum jensenii</name>
    <dbReference type="NCBI Taxonomy" id="128206"/>
    <lineage>
        <taxon>Eukaryota</taxon>
        <taxon>Viridiplantae</taxon>
        <taxon>Streptophyta</taxon>
        <taxon>Embryophyta</taxon>
        <taxon>Bryophyta</taxon>
        <taxon>Sphagnophytina</taxon>
        <taxon>Sphagnopsida</taxon>
        <taxon>Sphagnales</taxon>
        <taxon>Sphagnaceae</taxon>
        <taxon>Sphagnum</taxon>
    </lineage>
</organism>
<dbReference type="Gene3D" id="3.30.710.10">
    <property type="entry name" value="Potassium Channel Kv1.1, Chain A"/>
    <property type="match status" value="1"/>
</dbReference>
<evidence type="ECO:0000313" key="6">
    <source>
        <dbReference type="Proteomes" id="UP001497522"/>
    </source>
</evidence>
<dbReference type="InterPro" id="IPR011333">
    <property type="entry name" value="SKP1/BTB/POZ_sf"/>
</dbReference>
<proteinExistence type="predicted"/>
<dbReference type="PANTHER" id="PTHR32370">
    <property type="entry name" value="OS12G0117600 PROTEIN"/>
    <property type="match status" value="1"/>
</dbReference>
<dbReference type="InterPro" id="IPR000210">
    <property type="entry name" value="BTB/POZ_dom"/>
</dbReference>
<sequence length="222" mass="24895">MTFHFHKFPLVSRSGRLAKLVEEMSEEDDNEESFGCQIQLVDIPRGAEAFELAAKFSYQVKVELTTTNVMALQCVVEYLEMTNEFGDGNLIAKIKAFLQQVVLQSWLDSVQALESYSSSMPQVEELGIVENAYARAIRTNWWYNDLSTLSLPLLERVVVGLEARGTRPESTVGALVHYAKKSLPGLHMRHSGCDAYTHGPLVPITITLAKDDQRIMLETIEA</sequence>
<accession>A0ABP1BHC4</accession>
<evidence type="ECO:0008006" key="7">
    <source>
        <dbReference type="Google" id="ProtNLM"/>
    </source>
</evidence>
<evidence type="ECO:0000313" key="5">
    <source>
        <dbReference type="EMBL" id="CAK9874917.1"/>
    </source>
</evidence>
<dbReference type="InterPro" id="IPR043454">
    <property type="entry name" value="NPH3/RPT2-like"/>
</dbReference>